<organism evidence="1 2">
    <name type="scientific">Phyllosticta capitalensis</name>
    <dbReference type="NCBI Taxonomy" id="121624"/>
    <lineage>
        <taxon>Eukaryota</taxon>
        <taxon>Fungi</taxon>
        <taxon>Dikarya</taxon>
        <taxon>Ascomycota</taxon>
        <taxon>Pezizomycotina</taxon>
        <taxon>Dothideomycetes</taxon>
        <taxon>Dothideomycetes incertae sedis</taxon>
        <taxon>Botryosphaeriales</taxon>
        <taxon>Phyllostictaceae</taxon>
        <taxon>Phyllosticta</taxon>
    </lineage>
</organism>
<keyword evidence="2" id="KW-1185">Reference proteome</keyword>
<name>A0ABR1YJU0_9PEZI</name>
<gene>
    <name evidence="1" type="ORF">HDK90DRAFT_512008</name>
</gene>
<dbReference type="Proteomes" id="UP001492380">
    <property type="component" value="Unassembled WGS sequence"/>
</dbReference>
<sequence length="421" mass="47120">MISIFSFNSIGRLSQQNELVNKTVSVVGGVYASRTGKIFLSLDEIRQLRKSWEEMRQLIADEMRGARPANYNTVLLCALLLEFAELFVDKSGESWMRMVQNISEYIRHSGKSPHGQGAFESSLYKYYRSSDTIGAIVAYKDVVLPTSCNTMRPEPPNGIELNPGEIDFASDKDLDRLLDILEQWARLQYRALGWTWTSDRINFEAVVSQDTPVSEDQKDQVLNGTNLSAHVAAGIEIICMACRLQREIISIILTSTTSAQLESAITMMLPYYHWALMGICRLFIHPAWSYLQCELPVLQDDMIQGQALAALTHAEGIISNIDLGAVLYMPLAYLIGLEMTDEEERKRVINFLETIKAKGFDVASGFIVELKESWVEMGKTDNRQTGLTALLRTQSQLVIGSKVDGCNVPLALGDRGNSEIE</sequence>
<evidence type="ECO:0000313" key="2">
    <source>
        <dbReference type="Proteomes" id="UP001492380"/>
    </source>
</evidence>
<reference evidence="1 2" key="1">
    <citation type="submission" date="2024-04" db="EMBL/GenBank/DDBJ databases">
        <title>Phyllosticta paracitricarpa is synonymous to the EU quarantine fungus P. citricarpa based on phylogenomic analyses.</title>
        <authorList>
            <consortium name="Lawrence Berkeley National Laboratory"/>
            <person name="Van Ingen-Buijs V.A."/>
            <person name="Van Westerhoven A.C."/>
            <person name="Haridas S."/>
            <person name="Skiadas P."/>
            <person name="Martin F."/>
            <person name="Groenewald J.Z."/>
            <person name="Crous P.W."/>
            <person name="Seidl M.F."/>
        </authorList>
    </citation>
    <scope>NUCLEOTIDE SEQUENCE [LARGE SCALE GENOMIC DNA]</scope>
    <source>
        <strain evidence="1 2">CBS 123374</strain>
    </source>
</reference>
<proteinExistence type="predicted"/>
<accession>A0ABR1YJU0</accession>
<protein>
    <submittedName>
        <fullName evidence="1">Uncharacterized protein</fullName>
    </submittedName>
</protein>
<comment type="caution">
    <text evidence="1">The sequence shown here is derived from an EMBL/GenBank/DDBJ whole genome shotgun (WGS) entry which is preliminary data.</text>
</comment>
<evidence type="ECO:0000313" key="1">
    <source>
        <dbReference type="EMBL" id="KAK8232038.1"/>
    </source>
</evidence>
<dbReference type="EMBL" id="JBBWRZ010000007">
    <property type="protein sequence ID" value="KAK8232038.1"/>
    <property type="molecule type" value="Genomic_DNA"/>
</dbReference>